<evidence type="ECO:0000313" key="1">
    <source>
        <dbReference type="EMBL" id="CAG9853952.1"/>
    </source>
</evidence>
<reference evidence="1" key="1">
    <citation type="submission" date="2022-01" db="EMBL/GenBank/DDBJ databases">
        <authorList>
            <person name="King R."/>
        </authorList>
    </citation>
    <scope>NUCLEOTIDE SEQUENCE</scope>
</reference>
<keyword evidence="2" id="KW-1185">Reference proteome</keyword>
<gene>
    <name evidence="1" type="ORF">PHYEVI_LOCUS418</name>
</gene>
<protein>
    <submittedName>
        <fullName evidence="1">Uncharacterized protein</fullName>
    </submittedName>
</protein>
<sequence>MGPVRIVFDFGVCTFTAPVKSPCPAPPSVTGYPFTEKVMGSVSNALVH</sequence>
<proteinExistence type="predicted"/>
<accession>A0A9N9TFQ6</accession>
<dbReference type="EMBL" id="OU900094">
    <property type="protein sequence ID" value="CAG9853952.1"/>
    <property type="molecule type" value="Genomic_DNA"/>
</dbReference>
<organism evidence="1 2">
    <name type="scientific">Phyllotreta striolata</name>
    <name type="common">Striped flea beetle</name>
    <name type="synonym">Crioceris striolata</name>
    <dbReference type="NCBI Taxonomy" id="444603"/>
    <lineage>
        <taxon>Eukaryota</taxon>
        <taxon>Metazoa</taxon>
        <taxon>Ecdysozoa</taxon>
        <taxon>Arthropoda</taxon>
        <taxon>Hexapoda</taxon>
        <taxon>Insecta</taxon>
        <taxon>Pterygota</taxon>
        <taxon>Neoptera</taxon>
        <taxon>Endopterygota</taxon>
        <taxon>Coleoptera</taxon>
        <taxon>Polyphaga</taxon>
        <taxon>Cucujiformia</taxon>
        <taxon>Chrysomeloidea</taxon>
        <taxon>Chrysomelidae</taxon>
        <taxon>Galerucinae</taxon>
        <taxon>Alticini</taxon>
        <taxon>Phyllotreta</taxon>
    </lineage>
</organism>
<dbReference type="AlphaFoldDB" id="A0A9N9TFQ6"/>
<dbReference type="Proteomes" id="UP001153712">
    <property type="component" value="Chromosome 1"/>
</dbReference>
<name>A0A9N9TFQ6_PHYSR</name>
<evidence type="ECO:0000313" key="2">
    <source>
        <dbReference type="Proteomes" id="UP001153712"/>
    </source>
</evidence>